<dbReference type="InterPro" id="IPR008141">
    <property type="entry name" value="Ala_DH"/>
</dbReference>
<dbReference type="Proteomes" id="UP001500984">
    <property type="component" value="Unassembled WGS sequence"/>
</dbReference>
<evidence type="ECO:0000259" key="8">
    <source>
        <dbReference type="SMART" id="SM01003"/>
    </source>
</evidence>
<dbReference type="SMART" id="SM01002">
    <property type="entry name" value="AlaDh_PNT_C"/>
    <property type="match status" value="1"/>
</dbReference>
<dbReference type="SMART" id="SM01003">
    <property type="entry name" value="AlaDh_PNT_N"/>
    <property type="match status" value="1"/>
</dbReference>
<evidence type="ECO:0000313" key="9">
    <source>
        <dbReference type="EMBL" id="GAA2105683.1"/>
    </source>
</evidence>
<gene>
    <name evidence="9" type="primary">ald</name>
    <name evidence="9" type="ORF">GCM10009823_31230</name>
</gene>
<dbReference type="Pfam" id="PF05222">
    <property type="entry name" value="AlaDh_PNT_N"/>
    <property type="match status" value="1"/>
</dbReference>
<dbReference type="EMBL" id="BAAAPZ010000019">
    <property type="protein sequence ID" value="GAA2105683.1"/>
    <property type="molecule type" value="Genomic_DNA"/>
</dbReference>
<dbReference type="InterPro" id="IPR036291">
    <property type="entry name" value="NAD(P)-bd_dom_sf"/>
</dbReference>
<dbReference type="InterPro" id="IPR008143">
    <property type="entry name" value="Ala_DH/PNT_CS2"/>
</dbReference>
<evidence type="ECO:0000256" key="2">
    <source>
        <dbReference type="ARBA" id="ARBA00005689"/>
    </source>
</evidence>
<dbReference type="CDD" id="cd05305">
    <property type="entry name" value="L-AlaDH"/>
    <property type="match status" value="1"/>
</dbReference>
<evidence type="ECO:0000256" key="4">
    <source>
        <dbReference type="ARBA" id="ARBA00023002"/>
    </source>
</evidence>
<comment type="function">
    <text evidence="6">Catalyzes the reversible reductive amination of pyruvate to L-alanine.</text>
</comment>
<keyword evidence="5 6" id="KW-0520">NAD</keyword>
<dbReference type="PANTHER" id="PTHR42795">
    <property type="entry name" value="ALANINE DEHYDROGENASE"/>
    <property type="match status" value="1"/>
</dbReference>
<evidence type="ECO:0000256" key="5">
    <source>
        <dbReference type="ARBA" id="ARBA00023027"/>
    </source>
</evidence>
<dbReference type="InterPro" id="IPR007886">
    <property type="entry name" value="AlaDH/PNT_N"/>
</dbReference>
<comment type="catalytic activity">
    <reaction evidence="6">
        <text>L-alanine + NAD(+) + H2O = pyruvate + NH4(+) + NADH + H(+)</text>
        <dbReference type="Rhea" id="RHEA:18405"/>
        <dbReference type="ChEBI" id="CHEBI:15361"/>
        <dbReference type="ChEBI" id="CHEBI:15377"/>
        <dbReference type="ChEBI" id="CHEBI:15378"/>
        <dbReference type="ChEBI" id="CHEBI:28938"/>
        <dbReference type="ChEBI" id="CHEBI:57540"/>
        <dbReference type="ChEBI" id="CHEBI:57945"/>
        <dbReference type="ChEBI" id="CHEBI:57972"/>
        <dbReference type="EC" id="1.4.1.1"/>
    </reaction>
</comment>
<dbReference type="PROSITE" id="PS00837">
    <property type="entry name" value="ALADH_PNT_2"/>
    <property type="match status" value="1"/>
</dbReference>
<reference evidence="9 10" key="1">
    <citation type="journal article" date="2019" name="Int. J. Syst. Evol. Microbiol.">
        <title>The Global Catalogue of Microorganisms (GCM) 10K type strain sequencing project: providing services to taxonomists for standard genome sequencing and annotation.</title>
        <authorList>
            <consortium name="The Broad Institute Genomics Platform"/>
            <consortium name="The Broad Institute Genome Sequencing Center for Infectious Disease"/>
            <person name="Wu L."/>
            <person name="Ma J."/>
        </authorList>
    </citation>
    <scope>NUCLEOTIDE SEQUENCE [LARGE SCALE GENOMIC DNA]</scope>
    <source>
        <strain evidence="9 10">JCM 15900</strain>
    </source>
</reference>
<dbReference type="EC" id="1.4.1.1" evidence="3 6"/>
<evidence type="ECO:0000313" key="10">
    <source>
        <dbReference type="Proteomes" id="UP001500984"/>
    </source>
</evidence>
<evidence type="ECO:0000259" key="7">
    <source>
        <dbReference type="SMART" id="SM01002"/>
    </source>
</evidence>
<evidence type="ECO:0000256" key="1">
    <source>
        <dbReference type="ARBA" id="ARBA00005206"/>
    </source>
</evidence>
<proteinExistence type="inferred from homology"/>
<dbReference type="RefSeq" id="WP_344338370.1">
    <property type="nucleotide sequence ID" value="NZ_BAAAPZ010000019.1"/>
</dbReference>
<feature type="domain" description="Alanine dehydrogenase/pyridine nucleotide transhydrogenase NAD(H)-binding" evidence="7">
    <location>
        <begin position="149"/>
        <end position="297"/>
    </location>
</feature>
<evidence type="ECO:0000256" key="6">
    <source>
        <dbReference type="PIRNR" id="PIRNR000183"/>
    </source>
</evidence>
<dbReference type="SUPFAM" id="SSF51735">
    <property type="entry name" value="NAD(P)-binding Rossmann-fold domains"/>
    <property type="match status" value="1"/>
</dbReference>
<keyword evidence="10" id="KW-1185">Reference proteome</keyword>
<dbReference type="PANTHER" id="PTHR42795:SF1">
    <property type="entry name" value="ALANINE DEHYDROGENASE"/>
    <property type="match status" value="1"/>
</dbReference>
<keyword evidence="4 6" id="KW-0560">Oxidoreductase</keyword>
<protein>
    <recommendedName>
        <fullName evidence="3 6">Alanine dehydrogenase</fullName>
        <ecNumber evidence="3 6">1.4.1.1</ecNumber>
    </recommendedName>
</protein>
<dbReference type="NCBIfam" id="TIGR00518">
    <property type="entry name" value="alaDH"/>
    <property type="match status" value="1"/>
</dbReference>
<sequence>MRIGVPTEIKSAEKRVALTPAGVHQLVEHGHEVRVQAGAGLGSHLADEDYAAAGARIVATAAEAWGESGMVVKVKEPLPEEHAHLREDLILFTYLHLAAAEDLTRAVLAAGTTAIAYETVQPDAGGLPLLAPMSEIAGRLSVQEGAHHLLAAQGGRGVLLPGVPGVDRAKVTIVGAGVAGASAARAAVGMGAQVEIFDISLPRLRYLDEVFDGRLQTKASSPLDIAESVARADLVVGSVLIPGHRAPKLVTDEMVAAAKPGSVFVDIAIDQGGCFAGSRPTTYAEPTFERHGALFYCVANMPGGAPVTATKALTNATTPYILRIADGGWREALRADRALARGLNAHGGTLTNAAVAEAFGLDSVQPEAVLAG</sequence>
<comment type="caution">
    <text evidence="9">The sequence shown here is derived from an EMBL/GenBank/DDBJ whole genome shotgun (WGS) entry which is preliminary data.</text>
</comment>
<dbReference type="PIRSF" id="PIRSF000183">
    <property type="entry name" value="Alanine_dh"/>
    <property type="match status" value="1"/>
</dbReference>
<comment type="pathway">
    <text evidence="1 6">Amino-acid degradation; L-alanine degradation via dehydrogenase pathway; NH(3) and pyruvate from L-alanine: step 1/1.</text>
</comment>
<accession>A0ABN2X858</accession>
<feature type="domain" description="Alanine dehydrogenase/pyridine nucleotide transhydrogenase N-terminal" evidence="8">
    <location>
        <begin position="4"/>
        <end position="137"/>
    </location>
</feature>
<dbReference type="InterPro" id="IPR007698">
    <property type="entry name" value="AlaDH/PNT_NAD(H)-bd"/>
</dbReference>
<evidence type="ECO:0000256" key="3">
    <source>
        <dbReference type="ARBA" id="ARBA00012897"/>
    </source>
</evidence>
<dbReference type="SUPFAM" id="SSF52283">
    <property type="entry name" value="Formate/glycerate dehydrogenase catalytic domain-like"/>
    <property type="match status" value="1"/>
</dbReference>
<organism evidence="9 10">
    <name type="scientific">Brevibacterium salitolerans</name>
    <dbReference type="NCBI Taxonomy" id="1403566"/>
    <lineage>
        <taxon>Bacteria</taxon>
        <taxon>Bacillati</taxon>
        <taxon>Actinomycetota</taxon>
        <taxon>Actinomycetes</taxon>
        <taxon>Micrococcales</taxon>
        <taxon>Brevibacteriaceae</taxon>
        <taxon>Brevibacterium</taxon>
    </lineage>
</organism>
<name>A0ABN2X858_9MICO</name>
<comment type="similarity">
    <text evidence="2 6">Belongs to the AlaDH/PNT family.</text>
</comment>
<dbReference type="Gene3D" id="3.40.50.720">
    <property type="entry name" value="NAD(P)-binding Rossmann-like Domain"/>
    <property type="match status" value="2"/>
</dbReference>
<dbReference type="Pfam" id="PF01262">
    <property type="entry name" value="AlaDh_PNT_C"/>
    <property type="match status" value="1"/>
</dbReference>